<dbReference type="Pfam" id="PF00311">
    <property type="entry name" value="PEPcase"/>
    <property type="match status" value="1"/>
</dbReference>
<protein>
    <recommendedName>
        <fullName evidence="2">Phosphoenolpyruvate carboxylase</fullName>
    </recommendedName>
</protein>
<keyword evidence="4" id="KW-0670">Pyruvate</keyword>
<dbReference type="PROSITE" id="PS00393">
    <property type="entry name" value="PEPCASE_2"/>
    <property type="match status" value="1"/>
</dbReference>
<dbReference type="PANTHER" id="PTHR30523">
    <property type="entry name" value="PHOSPHOENOLPYRUVATE CARBOXYLASE"/>
    <property type="match status" value="1"/>
</dbReference>
<accession>A0A5R8KD30</accession>
<proteinExistence type="predicted"/>
<organism evidence="4 5">
    <name type="scientific">Phragmitibacter flavus</name>
    <dbReference type="NCBI Taxonomy" id="2576071"/>
    <lineage>
        <taxon>Bacteria</taxon>
        <taxon>Pseudomonadati</taxon>
        <taxon>Verrucomicrobiota</taxon>
        <taxon>Verrucomicrobiia</taxon>
        <taxon>Verrucomicrobiales</taxon>
        <taxon>Verrucomicrobiaceae</taxon>
        <taxon>Phragmitibacter</taxon>
    </lineage>
</organism>
<dbReference type="EMBL" id="VAUV01000009">
    <property type="protein sequence ID" value="TLD70193.1"/>
    <property type="molecule type" value="Genomic_DNA"/>
</dbReference>
<dbReference type="InterPro" id="IPR021135">
    <property type="entry name" value="PEP_COase"/>
</dbReference>
<dbReference type="GO" id="GO:0006099">
    <property type="term" value="P:tricarboxylic acid cycle"/>
    <property type="evidence" value="ECO:0007669"/>
    <property type="project" value="InterPro"/>
</dbReference>
<evidence type="ECO:0000313" key="4">
    <source>
        <dbReference type="EMBL" id="TLD70193.1"/>
    </source>
</evidence>
<feature type="active site" evidence="3">
    <location>
        <position position="578"/>
    </location>
</feature>
<dbReference type="Proteomes" id="UP000306196">
    <property type="component" value="Unassembled WGS sequence"/>
</dbReference>
<dbReference type="PRINTS" id="PR00150">
    <property type="entry name" value="PEPCARBXLASE"/>
</dbReference>
<dbReference type="InterPro" id="IPR033129">
    <property type="entry name" value="PEPCASE_His_AS"/>
</dbReference>
<evidence type="ECO:0000313" key="5">
    <source>
        <dbReference type="Proteomes" id="UP000306196"/>
    </source>
</evidence>
<evidence type="ECO:0000256" key="1">
    <source>
        <dbReference type="ARBA" id="ARBA00003670"/>
    </source>
</evidence>
<dbReference type="PANTHER" id="PTHR30523:SF32">
    <property type="entry name" value="PHOSPHOENOLPYRUVATE CARBOXYLASE"/>
    <property type="match status" value="1"/>
</dbReference>
<dbReference type="AlphaFoldDB" id="A0A5R8KD30"/>
<dbReference type="RefSeq" id="WP_138086792.1">
    <property type="nucleotide sequence ID" value="NZ_VAUV01000009.1"/>
</dbReference>
<comment type="caution">
    <text evidence="4">The sequence shown here is derived from an EMBL/GenBank/DDBJ whole genome shotgun (WGS) entry which is preliminary data.</text>
</comment>
<dbReference type="GO" id="GO:0015977">
    <property type="term" value="P:carbon fixation"/>
    <property type="evidence" value="ECO:0007669"/>
    <property type="project" value="InterPro"/>
</dbReference>
<dbReference type="Gene3D" id="1.20.1440.90">
    <property type="entry name" value="Phosphoenolpyruvate/pyruvate domain"/>
    <property type="match status" value="1"/>
</dbReference>
<sequence>MSATPTPDYLEIGFARIDHDLMFLMESFAEVLGELGLGELAEHLPWVGKMKDLDEDGVPDKLNLAYAVAFQLLNLVEENVAAWVREQREEHEGGAAERGLWGNQLERLKTKGVTEEQLIAMLPKVRIEPVLTAHPTEAKRLAVLEHHRTLFRLLQNRSDHARSPQRTRKEVKAALERLWRTGEILLEKPTLRDERRNVLHYFREIFPAVLPELDERLMLAWKESGFDVEKLKVSGVLPKVRFGTWVGGDRDGHPGVTAEVTLESLERLRVNALVVHYRGLSALAEKLTLTTWMQNPPVGLLELRDRLEAALGSEAVTQAEEPWRQVVEYMMARLPVKVAPGHLSELREGTGVYVFAAELKADLEALRSALCETGALRLAEADVDPLLRALEVFGFHMATLDVRQNSEFHTKALVQLMAAAGLDGSDWDEWKEEDRLRFLEKELKSPRPFLPPGSSAGNEADAVLACHRGVAAHMAKFGSEGVGALIVSMTRRLSDLLMVHVLAREAGLMRRTPEGMLCLLPVVPLFETADDLAGGPEMLRMFVEQPLTRRSLEFHAEERGQPGRLIQQVMVGYSDSNKDAGILASQWALHQAQRALAKTGKDAGVEVQFFHGRGGTVSRGAGPTHRFLDALPHGSLCGDTRVTEQGETIAQKYGNRSTAAYNLELLLAGVTGTACLHARGERPPHVLEPLAEKLANSSRVAYRKLLEAEGFMAFYRQATPIDALEHSRIGSRPSRRTGQASLADLRAIPWVFAWNQCRFYVPGWYGAGSGLAALSEEEFAQLSDELRSWPFLHYVITNVESSLASTDRDLMTAYADLVEDDGLRERLFGMVLAEYDLTRKMLEKLRGGELEAKRPRMWKTLELRAEALKVLHHQQIGLLRRWRALHKAEDEAGATALLPEVLLSINAIASGLRTTG</sequence>
<dbReference type="OrthoDB" id="9768133at2"/>
<dbReference type="GO" id="GO:0008964">
    <property type="term" value="F:phosphoenolpyruvate carboxylase activity"/>
    <property type="evidence" value="ECO:0007669"/>
    <property type="project" value="InterPro"/>
</dbReference>
<keyword evidence="5" id="KW-1185">Reference proteome</keyword>
<evidence type="ECO:0000256" key="2">
    <source>
        <dbReference type="ARBA" id="ARBA00022419"/>
    </source>
</evidence>
<evidence type="ECO:0000256" key="3">
    <source>
        <dbReference type="PROSITE-ProRule" id="PRU10112"/>
    </source>
</evidence>
<dbReference type="InterPro" id="IPR015813">
    <property type="entry name" value="Pyrv/PenolPyrv_kinase-like_dom"/>
</dbReference>
<dbReference type="SUPFAM" id="SSF51621">
    <property type="entry name" value="Phosphoenolpyruvate/pyruvate domain"/>
    <property type="match status" value="1"/>
</dbReference>
<comment type="function">
    <text evidence="1">Forms oxaloacetate, a four-carbon dicarboxylic acid source for the tricarboxylic acid cycle.</text>
</comment>
<gene>
    <name evidence="4" type="ORF">FEM03_13465</name>
</gene>
<name>A0A5R8KD30_9BACT</name>
<reference evidence="4 5" key="1">
    <citation type="submission" date="2019-05" db="EMBL/GenBank/DDBJ databases">
        <title>Verrucobacter flavum gen. nov., sp. nov. a new member of the family Verrucomicrobiaceae.</title>
        <authorList>
            <person name="Szuroczki S."/>
            <person name="Abbaszade G."/>
            <person name="Szabo A."/>
            <person name="Felfoldi T."/>
            <person name="Schumann P."/>
            <person name="Boka K."/>
            <person name="Keki Z."/>
            <person name="Toumi M."/>
            <person name="Toth E."/>
        </authorList>
    </citation>
    <scope>NUCLEOTIDE SEQUENCE [LARGE SCALE GENOMIC DNA]</scope>
    <source>
        <strain evidence="4 5">MG-N-17</strain>
    </source>
</reference>
<dbReference type="GO" id="GO:0005829">
    <property type="term" value="C:cytosol"/>
    <property type="evidence" value="ECO:0007669"/>
    <property type="project" value="TreeGrafter"/>
</dbReference>